<evidence type="ECO:0000313" key="2">
    <source>
        <dbReference type="EMBL" id="VEL15220.1"/>
    </source>
</evidence>
<feature type="compositionally biased region" description="Acidic residues" evidence="1">
    <location>
        <begin position="149"/>
        <end position="181"/>
    </location>
</feature>
<evidence type="ECO:0000256" key="1">
    <source>
        <dbReference type="SAM" id="MobiDB-lite"/>
    </source>
</evidence>
<organism evidence="2 3">
    <name type="scientific">Protopolystoma xenopodis</name>
    <dbReference type="NCBI Taxonomy" id="117903"/>
    <lineage>
        <taxon>Eukaryota</taxon>
        <taxon>Metazoa</taxon>
        <taxon>Spiralia</taxon>
        <taxon>Lophotrochozoa</taxon>
        <taxon>Platyhelminthes</taxon>
        <taxon>Monogenea</taxon>
        <taxon>Polyopisthocotylea</taxon>
        <taxon>Polystomatidea</taxon>
        <taxon>Polystomatidae</taxon>
        <taxon>Protopolystoma</taxon>
    </lineage>
</organism>
<feature type="compositionally biased region" description="Basic and acidic residues" evidence="1">
    <location>
        <begin position="194"/>
        <end position="226"/>
    </location>
</feature>
<feature type="region of interest" description="Disordered" evidence="1">
    <location>
        <begin position="18"/>
        <end position="86"/>
    </location>
</feature>
<keyword evidence="3" id="KW-1185">Reference proteome</keyword>
<name>A0A448WM22_9PLAT</name>
<comment type="caution">
    <text evidence="2">The sequence shown here is derived from an EMBL/GenBank/DDBJ whole genome shotgun (WGS) entry which is preliminary data.</text>
</comment>
<feature type="compositionally biased region" description="Basic and acidic residues" evidence="1">
    <location>
        <begin position="66"/>
        <end position="86"/>
    </location>
</feature>
<feature type="region of interest" description="Disordered" evidence="1">
    <location>
        <begin position="251"/>
        <end position="270"/>
    </location>
</feature>
<protein>
    <submittedName>
        <fullName evidence="2">Uncharacterized protein</fullName>
    </submittedName>
</protein>
<dbReference type="AlphaFoldDB" id="A0A448WM22"/>
<gene>
    <name evidence="2" type="ORF">PXEA_LOCUS8660</name>
</gene>
<feature type="region of interest" description="Disordered" evidence="1">
    <location>
        <begin position="121"/>
        <end position="226"/>
    </location>
</feature>
<dbReference type="EMBL" id="CAAALY010023861">
    <property type="protein sequence ID" value="VEL15220.1"/>
    <property type="molecule type" value="Genomic_DNA"/>
</dbReference>
<dbReference type="Proteomes" id="UP000784294">
    <property type="component" value="Unassembled WGS sequence"/>
</dbReference>
<sequence>MNQTIWFGNFASDSLWTGSGGKCGRRLGEPSRRLRKRRQLHSRLHSTPEQWFQGHQGQQGRRRSRNSRDSNPHQPEESGQDESNHCRTALRLDEKTLRITSKQCESQSVALEEFSSSLTELQEEHEHRREEIRDIGEQNYRMEVRGRDEEEEEGEEDEEEEEEEEEEMVLEDPEGDEEEEIEKSVSREEEDAKGEERENGELEKGAKEKNKVEDRLNHQPVRIKEVRKTTIKRRNYEPIFAAAKKTARCNWPGVQSDQMEDKKPNVQESR</sequence>
<feature type="compositionally biased region" description="Basic residues" evidence="1">
    <location>
        <begin position="33"/>
        <end position="44"/>
    </location>
</feature>
<feature type="compositionally biased region" description="Basic and acidic residues" evidence="1">
    <location>
        <begin position="122"/>
        <end position="148"/>
    </location>
</feature>
<proteinExistence type="predicted"/>
<feature type="compositionally biased region" description="Low complexity" evidence="1">
    <location>
        <begin position="50"/>
        <end position="59"/>
    </location>
</feature>
<feature type="compositionally biased region" description="Basic and acidic residues" evidence="1">
    <location>
        <begin position="259"/>
        <end position="270"/>
    </location>
</feature>
<accession>A0A448WM22</accession>
<reference evidence="2" key="1">
    <citation type="submission" date="2018-11" db="EMBL/GenBank/DDBJ databases">
        <authorList>
            <consortium name="Pathogen Informatics"/>
        </authorList>
    </citation>
    <scope>NUCLEOTIDE SEQUENCE</scope>
</reference>
<evidence type="ECO:0000313" key="3">
    <source>
        <dbReference type="Proteomes" id="UP000784294"/>
    </source>
</evidence>